<feature type="transmembrane region" description="Helical" evidence="1">
    <location>
        <begin position="98"/>
        <end position="121"/>
    </location>
</feature>
<evidence type="ECO:0000256" key="1">
    <source>
        <dbReference type="SAM" id="Phobius"/>
    </source>
</evidence>
<feature type="transmembrane region" description="Helical" evidence="1">
    <location>
        <begin position="133"/>
        <end position="152"/>
    </location>
</feature>
<sequence>MTSLERLMNLYKHQVVLKEEIGKEKREINRELRRENKTLFRIGDVLVILMVLFNIGALVITNALVLKVNPEETFTEVNPVAAEVYEFVPATDVAPVNVVYGFILAFFFHIMAYTALITYWMYNRFYIVERKKLYHTLVLLTIWSMLILTDFFNNLGFYIGRLIWGG</sequence>
<comment type="caution">
    <text evidence="2">The sequence shown here is derived from an EMBL/GenBank/DDBJ whole genome shotgun (WGS) entry which is preliminary data.</text>
</comment>
<proteinExistence type="predicted"/>
<evidence type="ECO:0000313" key="2">
    <source>
        <dbReference type="EMBL" id="KKN60169.1"/>
    </source>
</evidence>
<feature type="transmembrane region" description="Helical" evidence="1">
    <location>
        <begin position="39"/>
        <end position="60"/>
    </location>
</feature>
<keyword evidence="1" id="KW-0472">Membrane</keyword>
<keyword evidence="1" id="KW-0812">Transmembrane</keyword>
<dbReference type="AlphaFoldDB" id="A0A0F9RZ85"/>
<organism evidence="2">
    <name type="scientific">marine sediment metagenome</name>
    <dbReference type="NCBI Taxonomy" id="412755"/>
    <lineage>
        <taxon>unclassified sequences</taxon>
        <taxon>metagenomes</taxon>
        <taxon>ecological metagenomes</taxon>
    </lineage>
</organism>
<keyword evidence="1" id="KW-1133">Transmembrane helix</keyword>
<accession>A0A0F9RZ85</accession>
<gene>
    <name evidence="2" type="ORF">LCGC14_0534600</name>
</gene>
<reference evidence="2" key="1">
    <citation type="journal article" date="2015" name="Nature">
        <title>Complex archaea that bridge the gap between prokaryotes and eukaryotes.</title>
        <authorList>
            <person name="Spang A."/>
            <person name="Saw J.H."/>
            <person name="Jorgensen S.L."/>
            <person name="Zaremba-Niedzwiedzka K."/>
            <person name="Martijn J."/>
            <person name="Lind A.E."/>
            <person name="van Eijk R."/>
            <person name="Schleper C."/>
            <person name="Guy L."/>
            <person name="Ettema T.J."/>
        </authorList>
    </citation>
    <scope>NUCLEOTIDE SEQUENCE</scope>
</reference>
<protein>
    <submittedName>
        <fullName evidence="2">Uncharacterized protein</fullName>
    </submittedName>
</protein>
<dbReference type="EMBL" id="LAZR01000703">
    <property type="protein sequence ID" value="KKN60169.1"/>
    <property type="molecule type" value="Genomic_DNA"/>
</dbReference>
<name>A0A0F9RZ85_9ZZZZ</name>